<accession>A0ABQ6FQG2</accession>
<gene>
    <name evidence="2" type="primary">metE</name>
    <name evidence="2" type="ORF">KDH_33430</name>
</gene>
<dbReference type="EMBL" id="BSRI01000002">
    <property type="protein sequence ID" value="GLV56503.1"/>
    <property type="molecule type" value="Genomic_DNA"/>
</dbReference>
<dbReference type="SUPFAM" id="SSF51726">
    <property type="entry name" value="UROD/MetE-like"/>
    <property type="match status" value="1"/>
</dbReference>
<reference evidence="2 3" key="1">
    <citation type="submission" date="2023-02" db="EMBL/GenBank/DDBJ databases">
        <title>Dictyobacter halimunensis sp. nov., a new member of the class Ktedonobacteria from forest soil in a geothermal area.</title>
        <authorList>
            <person name="Rachmania M.K."/>
            <person name="Ningsih F."/>
            <person name="Sakai Y."/>
            <person name="Yabe S."/>
            <person name="Yokota A."/>
            <person name="Sjamsuridzal W."/>
        </authorList>
    </citation>
    <scope>NUCLEOTIDE SEQUENCE [LARGE SCALE GENOMIC DNA]</scope>
    <source>
        <strain evidence="2 3">S3.2.2.5</strain>
    </source>
</reference>
<dbReference type="RefSeq" id="WP_338251855.1">
    <property type="nucleotide sequence ID" value="NZ_BSRI01000002.1"/>
</dbReference>
<dbReference type="PANTHER" id="PTHR43844">
    <property type="entry name" value="METHIONINE SYNTHASE"/>
    <property type="match status" value="1"/>
</dbReference>
<proteinExistence type="predicted"/>
<dbReference type="Gene3D" id="3.20.20.210">
    <property type="match status" value="1"/>
</dbReference>
<dbReference type="CDD" id="cd03311">
    <property type="entry name" value="CIMS_C_terminal_like"/>
    <property type="match status" value="1"/>
</dbReference>
<dbReference type="Proteomes" id="UP001344906">
    <property type="component" value="Unassembled WGS sequence"/>
</dbReference>
<comment type="caution">
    <text evidence="2">The sequence shown here is derived from an EMBL/GenBank/DDBJ whole genome shotgun (WGS) entry which is preliminary data.</text>
</comment>
<dbReference type="PANTHER" id="PTHR43844:SF2">
    <property type="entry name" value="SYNTHASE, VITAMIN-B12 INDEPENDENT, PUTATIVE (AFU_ORTHOLOGUE AFUA_3G12060)-RELATED"/>
    <property type="match status" value="1"/>
</dbReference>
<keyword evidence="3" id="KW-1185">Reference proteome</keyword>
<evidence type="ECO:0000313" key="3">
    <source>
        <dbReference type="Proteomes" id="UP001344906"/>
    </source>
</evidence>
<evidence type="ECO:0000313" key="2">
    <source>
        <dbReference type="EMBL" id="GLV56503.1"/>
    </source>
</evidence>
<feature type="domain" description="Cobalamin-independent methionine synthase MetE C-terminal/archaeal" evidence="1">
    <location>
        <begin position="8"/>
        <end position="332"/>
    </location>
</feature>
<dbReference type="InterPro" id="IPR038071">
    <property type="entry name" value="UROD/MetE-like_sf"/>
</dbReference>
<sequence length="361" mass="41068">MAYHSEVVGSLLRPTYLVEARKQFEADQLSAADFKSIEDRAVNEAISLQEEVGLDVITDGELRRYAFYGHLVDALSGFDKYGGWAIPFRDESGEELVLRRPVVVEKLQWKRSMCAEEWVYLRSRKSRPGKVTMISAQQAAAYYDPEKSKAAYATRDAYLADIVDFSRREVAELVRLGCTYIQIDAPQYAALLDPQMREGYRQRGSDPDKIIDQCIAMDNAIIDGHPGVTFSMHICRGNNQSKFYASGDYEPISRIFSQTHFQRFLLEYDDARSGGFDPLRHVPDDRFVVLGLVTTKKTRLETADELRHRIREASQFVPLERLALSPQCGFASTMEGNHISFEDQHRKLELVASVVCEIWGS</sequence>
<dbReference type="InterPro" id="IPR002629">
    <property type="entry name" value="Met_Synth_C/arc"/>
</dbReference>
<name>A0ABQ6FQG2_9CHLR</name>
<protein>
    <submittedName>
        <fullName evidence="2">5-methyltetrahydropteroyltriglutamate--homocysteine S-methyltransferase</fullName>
    </submittedName>
</protein>
<dbReference type="Pfam" id="PF01717">
    <property type="entry name" value="Meth_synt_2"/>
    <property type="match status" value="1"/>
</dbReference>
<organism evidence="2 3">
    <name type="scientific">Dictyobacter halimunensis</name>
    <dbReference type="NCBI Taxonomy" id="3026934"/>
    <lineage>
        <taxon>Bacteria</taxon>
        <taxon>Bacillati</taxon>
        <taxon>Chloroflexota</taxon>
        <taxon>Ktedonobacteria</taxon>
        <taxon>Ktedonobacterales</taxon>
        <taxon>Dictyobacteraceae</taxon>
        <taxon>Dictyobacter</taxon>
    </lineage>
</organism>
<evidence type="ECO:0000259" key="1">
    <source>
        <dbReference type="Pfam" id="PF01717"/>
    </source>
</evidence>